<evidence type="ECO:0000313" key="3">
    <source>
        <dbReference type="Proteomes" id="UP000199063"/>
    </source>
</evidence>
<feature type="region of interest" description="Disordered" evidence="1">
    <location>
        <begin position="179"/>
        <end position="200"/>
    </location>
</feature>
<proteinExistence type="predicted"/>
<organism evidence="2 3">
    <name type="scientific">Streptomyces wuyuanensis</name>
    <dbReference type="NCBI Taxonomy" id="1196353"/>
    <lineage>
        <taxon>Bacteria</taxon>
        <taxon>Bacillati</taxon>
        <taxon>Actinomycetota</taxon>
        <taxon>Actinomycetes</taxon>
        <taxon>Kitasatosporales</taxon>
        <taxon>Streptomycetaceae</taxon>
        <taxon>Streptomyces</taxon>
    </lineage>
</organism>
<dbReference type="AlphaFoldDB" id="A0A1H0B6Y8"/>
<accession>A0A1H0B6Y8</accession>
<sequence length="347" mass="36264">MGTARSSWKVRAVVAVLVLLVAGLLHAYRNTNVLTADRLCGGLVSAANADAVLPGSGRVSAEGDGVADDLPDTECEVEKSSVVVGGGKGTLSVRVAEERGDFPVLDGRWPDPARASFFTGPVTGGVYEHDGWVLLPEKCWTDQPVIVEAHSSEPVSDTTAFGALLTDAAGAIAAERACGTLPKEPRTPRPPRSQAARPASEGRLCGLDGFSVHGQVPADSEVLEAGQVAPADLWSCTVFLGSDSNRLASANGFMTYMLARDPLLLAAVEKDPGTHEGTGPGGKEADVVEPQRIMLPCAQGAAYLALEPGLQYTETRQRHPGTPSLDAFFESSVRSAIRTFDCGAATR</sequence>
<name>A0A1H0B6Y8_9ACTN</name>
<keyword evidence="3" id="KW-1185">Reference proteome</keyword>
<dbReference type="GeneID" id="40833384"/>
<dbReference type="Proteomes" id="UP000199063">
    <property type="component" value="Unassembled WGS sequence"/>
</dbReference>
<dbReference type="RefSeq" id="WP_244529770.1">
    <property type="nucleotide sequence ID" value="NZ_FNHI01000026.1"/>
</dbReference>
<evidence type="ECO:0000313" key="2">
    <source>
        <dbReference type="EMBL" id="SDN41458.1"/>
    </source>
</evidence>
<gene>
    <name evidence="2" type="ORF">SAMN05444921_12689</name>
</gene>
<protein>
    <submittedName>
        <fullName evidence="2">Uncharacterized protein</fullName>
    </submittedName>
</protein>
<dbReference type="EMBL" id="FNHI01000026">
    <property type="protein sequence ID" value="SDN41458.1"/>
    <property type="molecule type" value="Genomic_DNA"/>
</dbReference>
<evidence type="ECO:0000256" key="1">
    <source>
        <dbReference type="SAM" id="MobiDB-lite"/>
    </source>
</evidence>
<reference evidence="3" key="1">
    <citation type="submission" date="2016-10" db="EMBL/GenBank/DDBJ databases">
        <authorList>
            <person name="Varghese N."/>
            <person name="Submissions S."/>
        </authorList>
    </citation>
    <scope>NUCLEOTIDE SEQUENCE [LARGE SCALE GENOMIC DNA]</scope>
    <source>
        <strain evidence="3">CGMCC 4.7042</strain>
    </source>
</reference>